<dbReference type="RefSeq" id="WP_280579969.1">
    <property type="nucleotide sequence ID" value="NZ_JARXRO010000020.1"/>
</dbReference>
<accession>A0ABT6JXP0</accession>
<comment type="caution">
    <text evidence="1">The sequence shown here is derived from an EMBL/GenBank/DDBJ whole genome shotgun (WGS) entry which is preliminary data.</text>
</comment>
<gene>
    <name evidence="1" type="ORF">QFW81_15190</name>
</gene>
<reference evidence="1 2" key="1">
    <citation type="submission" date="2023-04" db="EMBL/GenBank/DDBJ databases">
        <title>Luteimonas sp. M1R5S59.</title>
        <authorList>
            <person name="Sun J.-Q."/>
        </authorList>
    </citation>
    <scope>NUCLEOTIDE SEQUENCE [LARGE SCALE GENOMIC DNA]</scope>
    <source>
        <strain evidence="1 2">M1R5S59</strain>
    </source>
</reference>
<dbReference type="Proteomes" id="UP001156873">
    <property type="component" value="Unassembled WGS sequence"/>
</dbReference>
<evidence type="ECO:0000313" key="1">
    <source>
        <dbReference type="EMBL" id="MDH5835258.1"/>
    </source>
</evidence>
<organism evidence="1 2">
    <name type="scientific">Luteimonas kalidii</name>
    <dbReference type="NCBI Taxonomy" id="3042025"/>
    <lineage>
        <taxon>Bacteria</taxon>
        <taxon>Pseudomonadati</taxon>
        <taxon>Pseudomonadota</taxon>
        <taxon>Gammaproteobacteria</taxon>
        <taxon>Lysobacterales</taxon>
        <taxon>Lysobacteraceae</taxon>
        <taxon>Luteimonas</taxon>
    </lineage>
</organism>
<evidence type="ECO:0008006" key="3">
    <source>
        <dbReference type="Google" id="ProtNLM"/>
    </source>
</evidence>
<name>A0ABT6JXP0_9GAMM</name>
<proteinExistence type="predicted"/>
<evidence type="ECO:0000313" key="2">
    <source>
        <dbReference type="Proteomes" id="UP001156873"/>
    </source>
</evidence>
<sequence>MHWRAGTRFPIPAWEAMSATVRQADNAVLDRYFTAAARQWLDALGTALPDGEYVRQAAANFLLLSSLPGRTATLVLDRCEQALRAIRTRLGPLACDGGHGPYVVMVFASRETYYDYLDHYSPAGGDHAPSSGVFINDGYGHFASWHDGLDDLEPVVVHELTHALLTHLPLPVWLNEGIAVNVEQALLPRMADPRLRLYSPAEMHARHLGWWNRERIQAFWSGKAFRVGDGEELAYDLAATITRLAAKQDESAFRAFVLAARWEDAGQGAETELGFPLVHLVEAVLGEGEWEPRPAEWRRPEASTA</sequence>
<dbReference type="EMBL" id="JARXRO010000020">
    <property type="protein sequence ID" value="MDH5835258.1"/>
    <property type="molecule type" value="Genomic_DNA"/>
</dbReference>
<protein>
    <recommendedName>
        <fullName evidence="3">DUF1570 domain-containing protein</fullName>
    </recommendedName>
</protein>
<keyword evidence="2" id="KW-1185">Reference proteome</keyword>